<comment type="similarity">
    <text evidence="2">Belongs to the FMP52 family.</text>
</comment>
<dbReference type="Gene3D" id="3.40.50.720">
    <property type="entry name" value="NAD(P)-binding Rossmann-like Domain"/>
    <property type="match status" value="1"/>
</dbReference>
<organism evidence="4 5">
    <name type="scientific">Ambrosiozyma monospora</name>
    <name type="common">Yeast</name>
    <name type="synonym">Endomycopsis monosporus</name>
    <dbReference type="NCBI Taxonomy" id="43982"/>
    <lineage>
        <taxon>Eukaryota</taxon>
        <taxon>Fungi</taxon>
        <taxon>Dikarya</taxon>
        <taxon>Ascomycota</taxon>
        <taxon>Saccharomycotina</taxon>
        <taxon>Pichiomycetes</taxon>
        <taxon>Pichiales</taxon>
        <taxon>Pichiaceae</taxon>
        <taxon>Ambrosiozyma</taxon>
    </lineage>
</organism>
<dbReference type="EMBL" id="BSXU01000472">
    <property type="protein sequence ID" value="GMG20802.1"/>
    <property type="molecule type" value="Genomic_DNA"/>
</dbReference>
<evidence type="ECO:0000256" key="3">
    <source>
        <dbReference type="ARBA" id="ARBA00022787"/>
    </source>
</evidence>
<gene>
    <name evidence="4" type="ORF">Amon01_000150600</name>
</gene>
<dbReference type="AlphaFoldDB" id="A0A9W7DCW1"/>
<keyword evidence="5" id="KW-1185">Reference proteome</keyword>
<evidence type="ECO:0000313" key="5">
    <source>
        <dbReference type="Proteomes" id="UP001165063"/>
    </source>
</evidence>
<accession>A0A9W7DCW1</accession>
<dbReference type="SUPFAM" id="SSF51735">
    <property type="entry name" value="NAD(P)-binding Rossmann-fold domains"/>
    <property type="match status" value="1"/>
</dbReference>
<comment type="subcellular location">
    <subcellularLocation>
        <location evidence="1">Mitochondrion outer membrane</location>
        <topology evidence="1">Peripheral membrane protein</topology>
    </subcellularLocation>
</comment>
<dbReference type="Proteomes" id="UP001165063">
    <property type="component" value="Unassembled WGS sequence"/>
</dbReference>
<proteinExistence type="inferred from homology"/>
<sequence>MSTSYFILGSTGLCGSNFLRTAIKSPQVSEVLTLSRRLPQLTSNKLLATVESDTSKWPEIIEHLNTKSPHQQATIFSAFGTYMFRVHSREKFVKIDHDINIDAFKAAKESGKFDTAVLVSALEADPDSNLLYFSTKGKIERDLINLKFRRTIILRPGAILGKREVPKPFINNMSVLLGYVFRWFGLQNGLFPIYGEEVANIGYYLSQKPIKKDGEVIIVGPDELLKIVKEIKL</sequence>
<dbReference type="PANTHER" id="PTHR14097">
    <property type="entry name" value="OXIDOREDUCTASE HTATIP2"/>
    <property type="match status" value="1"/>
</dbReference>
<keyword evidence="3" id="KW-1000">Mitochondrion outer membrane</keyword>
<dbReference type="PANTHER" id="PTHR14097:SF7">
    <property type="entry name" value="OXIDOREDUCTASE HTATIP2"/>
    <property type="match status" value="1"/>
</dbReference>
<keyword evidence="3" id="KW-0472">Membrane</keyword>
<evidence type="ECO:0000313" key="4">
    <source>
        <dbReference type="EMBL" id="GMG20802.1"/>
    </source>
</evidence>
<dbReference type="OrthoDB" id="430436at2759"/>
<dbReference type="InterPro" id="IPR036291">
    <property type="entry name" value="NAD(P)-bd_dom_sf"/>
</dbReference>
<comment type="caution">
    <text evidence="4">The sequence shown here is derived from an EMBL/GenBank/DDBJ whole genome shotgun (WGS) entry which is preliminary data.</text>
</comment>
<reference evidence="4" key="1">
    <citation type="submission" date="2023-04" db="EMBL/GenBank/DDBJ databases">
        <title>Ambrosiozyma monospora NBRC 1965.</title>
        <authorList>
            <person name="Ichikawa N."/>
            <person name="Sato H."/>
            <person name="Tonouchi N."/>
        </authorList>
    </citation>
    <scope>NUCLEOTIDE SEQUENCE</scope>
    <source>
        <strain evidence="4">NBRC 1965</strain>
    </source>
</reference>
<keyword evidence="3" id="KW-0496">Mitochondrion</keyword>
<dbReference type="GO" id="GO:0051170">
    <property type="term" value="P:import into nucleus"/>
    <property type="evidence" value="ECO:0007669"/>
    <property type="project" value="TreeGrafter"/>
</dbReference>
<protein>
    <submittedName>
        <fullName evidence="4">Unnamed protein product</fullName>
    </submittedName>
</protein>
<dbReference type="GO" id="GO:0005741">
    <property type="term" value="C:mitochondrial outer membrane"/>
    <property type="evidence" value="ECO:0007669"/>
    <property type="project" value="UniProtKB-SubCell"/>
</dbReference>
<name>A0A9W7DCW1_AMBMO</name>
<evidence type="ECO:0000256" key="1">
    <source>
        <dbReference type="ARBA" id="ARBA00004450"/>
    </source>
</evidence>
<evidence type="ECO:0000256" key="2">
    <source>
        <dbReference type="ARBA" id="ARBA00006617"/>
    </source>
</evidence>